<proteinExistence type="predicted"/>
<dbReference type="GO" id="GO:0005576">
    <property type="term" value="C:extracellular region"/>
    <property type="evidence" value="ECO:0007669"/>
    <property type="project" value="UniProtKB-SubCell"/>
</dbReference>
<dbReference type="PRINTS" id="PR00313">
    <property type="entry name" value="CABNDNGRPT"/>
</dbReference>
<dbReference type="InterPro" id="IPR001343">
    <property type="entry name" value="Hemolysn_Ca-bd"/>
</dbReference>
<dbReference type="AlphaFoldDB" id="A0A1I5H370"/>
<dbReference type="STRING" id="655353.SAMN04488056_1063"/>
<dbReference type="SUPFAM" id="SSF51120">
    <property type="entry name" value="beta-Roll"/>
    <property type="match status" value="5"/>
</dbReference>
<name>A0A1I5H370_9HYPH</name>
<dbReference type="PANTHER" id="PTHR38340">
    <property type="entry name" value="S-LAYER PROTEIN"/>
    <property type="match status" value="1"/>
</dbReference>
<evidence type="ECO:0000313" key="4">
    <source>
        <dbReference type="Proteomes" id="UP000199236"/>
    </source>
</evidence>
<comment type="subcellular location">
    <subcellularLocation>
        <location evidence="1">Secreted</location>
    </subcellularLocation>
</comment>
<accession>A0A1I5H370</accession>
<organism evidence="3 4">
    <name type="scientific">Cohaesibacter marisflavi</name>
    <dbReference type="NCBI Taxonomy" id="655353"/>
    <lineage>
        <taxon>Bacteria</taxon>
        <taxon>Pseudomonadati</taxon>
        <taxon>Pseudomonadota</taxon>
        <taxon>Alphaproteobacteria</taxon>
        <taxon>Hyphomicrobiales</taxon>
        <taxon>Cohaesibacteraceae</taxon>
    </lineage>
</organism>
<dbReference type="Pfam" id="PF00353">
    <property type="entry name" value="HemolysinCabind"/>
    <property type="match status" value="8"/>
</dbReference>
<sequence length="747" mass="77512">MAQGTIFASNTGIRQWLQVFDENGDAPVNTPTRVSIENFDGSLTTLNGTGFTFDAQDYLTGGTLTSVQYTNANGSTVYATISGFSLPFSQWGSVSELDALFEIILSGSDTLNIEAVGTDAEPFELDGYNGNDTLNGGSGADKMWGDSGADILNGNGGDDILIGGQGNDTLNGGAGFDQVYYNNHYQYGGTNAITVSIQNGTINDAYNNVDTFTGIESFRGTRYDDTFIGANQDYARYQGLAGNDTFQGGSGYDALDYRKDAFNEDENGLTGTSGVTVNLITGKAIDGFGDTDTLSSIEEVRGTDYADTLIGAAAGERLRGEDGDDTLRGNGGDDVLEGGNGADRLIGGAGIDIMTGNNGDDIYYVNAYGDTVNEVAFQGIDLVISSSNYNLKANSQYIENITLTGNANLNSTGNMQANTMTGNSGNNTLRGLVGNDTLIGKGGADVLIGNQGNDTLIGNLGNDTLNGGLGLDTMSGNLGNDTYYVDAYGDKINEAANQGVDQVFSSSNYNLKANSQHIENITLIGKGNINSTGNMQDNKMVGNMGNNTLNGLAGNDTLIGKGGADTLNGHIGNDTLSGNLGNDKLFGGNGADKLYGHQGADILNGGNGNDILNGGVGNDTLYAASGADRLIGSLGADSMYAGVDNGVDTFIFNSINDSKVGDALHDTIYGFDNGEDKIDLSGIDADSATGANDAFAFTGTTATANSVWYENDGSDIMLYADVNGDTTADFEVRLVDTSALTAADITL</sequence>
<evidence type="ECO:0000256" key="2">
    <source>
        <dbReference type="ARBA" id="ARBA00022525"/>
    </source>
</evidence>
<keyword evidence="2" id="KW-0964">Secreted</keyword>
<dbReference type="EMBL" id="FOVR01000006">
    <property type="protein sequence ID" value="SFO42768.1"/>
    <property type="molecule type" value="Genomic_DNA"/>
</dbReference>
<dbReference type="PANTHER" id="PTHR38340:SF1">
    <property type="entry name" value="S-LAYER PROTEIN"/>
    <property type="match status" value="1"/>
</dbReference>
<dbReference type="Gene3D" id="2.150.10.10">
    <property type="entry name" value="Serralysin-like metalloprotease, C-terminal"/>
    <property type="match status" value="5"/>
</dbReference>
<dbReference type="Proteomes" id="UP000199236">
    <property type="component" value="Unassembled WGS sequence"/>
</dbReference>
<reference evidence="3 4" key="1">
    <citation type="submission" date="2016-10" db="EMBL/GenBank/DDBJ databases">
        <authorList>
            <person name="de Groot N.N."/>
        </authorList>
    </citation>
    <scope>NUCLEOTIDE SEQUENCE [LARGE SCALE GENOMIC DNA]</scope>
    <source>
        <strain evidence="3 4">CGMCC 1.9157</strain>
    </source>
</reference>
<gene>
    <name evidence="3" type="ORF">SAMN04488056_1063</name>
</gene>
<dbReference type="PROSITE" id="PS00330">
    <property type="entry name" value="HEMOLYSIN_CALCIUM"/>
    <property type="match status" value="7"/>
</dbReference>
<dbReference type="InterPro" id="IPR011049">
    <property type="entry name" value="Serralysin-like_metalloprot_C"/>
</dbReference>
<evidence type="ECO:0000256" key="1">
    <source>
        <dbReference type="ARBA" id="ARBA00004613"/>
    </source>
</evidence>
<protein>
    <submittedName>
        <fullName evidence="3">Hemolysin-type calcium-binding repeat-containing protein</fullName>
    </submittedName>
</protein>
<dbReference type="InterPro" id="IPR018511">
    <property type="entry name" value="Hemolysin-typ_Ca-bd_CS"/>
</dbReference>
<dbReference type="InterPro" id="IPR050557">
    <property type="entry name" value="RTX_toxin/Mannuronan_C5-epim"/>
</dbReference>
<dbReference type="GO" id="GO:0005509">
    <property type="term" value="F:calcium ion binding"/>
    <property type="evidence" value="ECO:0007669"/>
    <property type="project" value="InterPro"/>
</dbReference>
<dbReference type="RefSeq" id="WP_090072734.1">
    <property type="nucleotide sequence ID" value="NZ_FOVR01000006.1"/>
</dbReference>
<dbReference type="OrthoDB" id="7738102at2"/>
<keyword evidence="4" id="KW-1185">Reference proteome</keyword>
<evidence type="ECO:0000313" key="3">
    <source>
        <dbReference type="EMBL" id="SFO42768.1"/>
    </source>
</evidence>